<dbReference type="Proteomes" id="UP001515480">
    <property type="component" value="Unassembled WGS sequence"/>
</dbReference>
<evidence type="ECO:0008006" key="3">
    <source>
        <dbReference type="Google" id="ProtNLM"/>
    </source>
</evidence>
<evidence type="ECO:0000313" key="2">
    <source>
        <dbReference type="Proteomes" id="UP001515480"/>
    </source>
</evidence>
<dbReference type="Pfam" id="PF09778">
    <property type="entry name" value="Guanylate_cyc_2"/>
    <property type="match status" value="1"/>
</dbReference>
<sequence length="238" mass="26631">MRLPVRRVQHVQQAFNWDCGLACTEMVLRALGVSKADCSLEKLQKFVPSTSVWTIDLAYALAGFGIKFRFLTTTLGVDPTYESEPFYRTTLDSDMLRVNKLFAEAGRRNLSIERRSITSEALKELMRPNDHLVMALVDKSQLYRAPPVSFSGMVESCIAHCCTGYVGHYVLITGYNTDQKGYYVMDPAKTPEPLFVSCEALDVARKTHGTDEDLLLIPWDQQPKQIATSNIPRASAAA</sequence>
<gene>
    <name evidence="1" type="ORF">AB1Y20_015563</name>
</gene>
<keyword evidence="2" id="KW-1185">Reference proteome</keyword>
<evidence type="ECO:0000313" key="1">
    <source>
        <dbReference type="EMBL" id="KAL1526872.1"/>
    </source>
</evidence>
<proteinExistence type="predicted"/>
<accession>A0AB34K0X1</accession>
<name>A0AB34K0X1_PRYPA</name>
<dbReference type="PANTHER" id="PTHR31400:SF1">
    <property type="entry name" value="PROTEIN GUCD1"/>
    <property type="match status" value="1"/>
</dbReference>
<comment type="caution">
    <text evidence="1">The sequence shown here is derived from an EMBL/GenBank/DDBJ whole genome shotgun (WGS) entry which is preliminary data.</text>
</comment>
<dbReference type="Gene3D" id="3.90.70.10">
    <property type="entry name" value="Cysteine proteinases"/>
    <property type="match status" value="1"/>
</dbReference>
<dbReference type="InterPro" id="IPR018616">
    <property type="entry name" value="GUCD1"/>
</dbReference>
<organism evidence="1 2">
    <name type="scientific">Prymnesium parvum</name>
    <name type="common">Toxic golden alga</name>
    <dbReference type="NCBI Taxonomy" id="97485"/>
    <lineage>
        <taxon>Eukaryota</taxon>
        <taxon>Haptista</taxon>
        <taxon>Haptophyta</taxon>
        <taxon>Prymnesiophyceae</taxon>
        <taxon>Prymnesiales</taxon>
        <taxon>Prymnesiaceae</taxon>
        <taxon>Prymnesium</taxon>
    </lineage>
</organism>
<dbReference type="EMBL" id="JBGBPQ010000003">
    <property type="protein sequence ID" value="KAL1526872.1"/>
    <property type="molecule type" value="Genomic_DNA"/>
</dbReference>
<dbReference type="AlphaFoldDB" id="A0AB34K0X1"/>
<dbReference type="PANTHER" id="PTHR31400">
    <property type="entry name" value="GUANYLYL CYCLASE DOMAIN CONTAINING PROTEIN 1 GUCD1"/>
    <property type="match status" value="1"/>
</dbReference>
<reference evidence="1 2" key="1">
    <citation type="journal article" date="2024" name="Science">
        <title>Giant polyketide synthase enzymes in the biosynthesis of giant marine polyether toxins.</title>
        <authorList>
            <person name="Fallon T.R."/>
            <person name="Shende V.V."/>
            <person name="Wierzbicki I.H."/>
            <person name="Pendleton A.L."/>
            <person name="Watervoot N.F."/>
            <person name="Auber R.P."/>
            <person name="Gonzalez D.J."/>
            <person name="Wisecaver J.H."/>
            <person name="Moore B.S."/>
        </authorList>
    </citation>
    <scope>NUCLEOTIDE SEQUENCE [LARGE SCALE GENOMIC DNA]</scope>
    <source>
        <strain evidence="1 2">12B1</strain>
    </source>
</reference>
<protein>
    <recommendedName>
        <fullName evidence="3">Guanylyl cyclase</fullName>
    </recommendedName>
</protein>